<dbReference type="RefSeq" id="WP_008521672.1">
    <property type="nucleotide sequence ID" value="NZ_CM001376.1"/>
</dbReference>
<dbReference type="EMBL" id="CM001376">
    <property type="protein sequence ID" value="EHM13579.1"/>
    <property type="molecule type" value="Genomic_DNA"/>
</dbReference>
<name>H0ULT8_9BACT</name>
<sequence length="176" mass="19468">MKKSILAALSLLLVSSAGWAFTNEPDGFGNITWGGSKDSRPDLSVQQDARYGSRPVLTSKWYTSPTETFVLGGVTMDTPVYGFDPDLGFWDVTASSRERLSEDQKAELKKWLIQTYGEPDYSGTFKPVFGPQSPALSWRGDKTLLRVVFSDTVTVEYSSAQLANKAVLLDAKRRTK</sequence>
<dbReference type="HOGENOM" id="CLU_1523186_0_0_0"/>
<dbReference type="Proteomes" id="UP000003806">
    <property type="component" value="Chromosome"/>
</dbReference>
<evidence type="ECO:0000313" key="2">
    <source>
        <dbReference type="EMBL" id="EHM13579.1"/>
    </source>
</evidence>
<evidence type="ECO:0000256" key="1">
    <source>
        <dbReference type="SAM" id="SignalP"/>
    </source>
</evidence>
<feature type="chain" id="PRO_5003541462" description="Lipoprotein" evidence="1">
    <location>
        <begin position="21"/>
        <end position="176"/>
    </location>
</feature>
<accession>H0ULT8</accession>
<feature type="signal peptide" evidence="1">
    <location>
        <begin position="1"/>
        <end position="20"/>
    </location>
</feature>
<protein>
    <recommendedName>
        <fullName evidence="4">Lipoprotein</fullName>
    </recommendedName>
</protein>
<keyword evidence="3" id="KW-1185">Reference proteome</keyword>
<dbReference type="AlphaFoldDB" id="H0ULT8"/>
<proteinExistence type="predicted"/>
<evidence type="ECO:0008006" key="4">
    <source>
        <dbReference type="Google" id="ProtNLM"/>
    </source>
</evidence>
<organism evidence="2 3">
    <name type="scientific">Jonquetella anthropi DSM 22815</name>
    <dbReference type="NCBI Taxonomy" id="885272"/>
    <lineage>
        <taxon>Bacteria</taxon>
        <taxon>Thermotogati</taxon>
        <taxon>Synergistota</taxon>
        <taxon>Synergistia</taxon>
        <taxon>Synergistales</taxon>
        <taxon>Dethiosulfovibrionaceae</taxon>
        <taxon>Jonquetella</taxon>
    </lineage>
</organism>
<evidence type="ECO:0000313" key="3">
    <source>
        <dbReference type="Proteomes" id="UP000003806"/>
    </source>
</evidence>
<reference evidence="2 3" key="1">
    <citation type="submission" date="2011-11" db="EMBL/GenBank/DDBJ databases">
        <title>The Noncontiguous Finished genome of Jonquetella anthropi DSM 22815.</title>
        <authorList>
            <consortium name="US DOE Joint Genome Institute (JGI-PGF)"/>
            <person name="Lucas S."/>
            <person name="Copeland A."/>
            <person name="Lapidus A."/>
            <person name="Glavina del Rio T."/>
            <person name="Dalin E."/>
            <person name="Tice H."/>
            <person name="Bruce D."/>
            <person name="Goodwin L."/>
            <person name="Pitluck S."/>
            <person name="Peters L."/>
            <person name="Mikhailova N."/>
            <person name="Held B."/>
            <person name="Kyrpides N."/>
            <person name="Mavromatis K."/>
            <person name="Ivanova N."/>
            <person name="Markowitz V."/>
            <person name="Cheng J.-F."/>
            <person name="Hugenholtz P."/>
            <person name="Woyke T."/>
            <person name="Wu D."/>
            <person name="Gronow S."/>
            <person name="Wellnitz S."/>
            <person name="Brambilla E."/>
            <person name="Klenk H.-P."/>
            <person name="Eisen J.A."/>
        </authorList>
    </citation>
    <scope>NUCLEOTIDE SEQUENCE [LARGE SCALE GENOMIC DNA]</scope>
    <source>
        <strain evidence="2 3">DSM 22815</strain>
    </source>
</reference>
<keyword evidence="1" id="KW-0732">Signal</keyword>
<gene>
    <name evidence="2" type="ORF">JonanDRAFT_1213</name>
</gene>